<dbReference type="Proteomes" id="UP001056120">
    <property type="component" value="Linkage Group LG27"/>
</dbReference>
<organism evidence="1 2">
    <name type="scientific">Smallanthus sonchifolius</name>
    <dbReference type="NCBI Taxonomy" id="185202"/>
    <lineage>
        <taxon>Eukaryota</taxon>
        <taxon>Viridiplantae</taxon>
        <taxon>Streptophyta</taxon>
        <taxon>Embryophyta</taxon>
        <taxon>Tracheophyta</taxon>
        <taxon>Spermatophyta</taxon>
        <taxon>Magnoliopsida</taxon>
        <taxon>eudicotyledons</taxon>
        <taxon>Gunneridae</taxon>
        <taxon>Pentapetalae</taxon>
        <taxon>asterids</taxon>
        <taxon>campanulids</taxon>
        <taxon>Asterales</taxon>
        <taxon>Asteraceae</taxon>
        <taxon>Asteroideae</taxon>
        <taxon>Heliantheae alliance</taxon>
        <taxon>Millerieae</taxon>
        <taxon>Smallanthus</taxon>
    </lineage>
</organism>
<evidence type="ECO:0000313" key="2">
    <source>
        <dbReference type="Proteomes" id="UP001056120"/>
    </source>
</evidence>
<reference evidence="1 2" key="2">
    <citation type="journal article" date="2022" name="Mol. Ecol. Resour.">
        <title>The genomes of chicory, endive, great burdock and yacon provide insights into Asteraceae paleo-polyploidization history and plant inulin production.</title>
        <authorList>
            <person name="Fan W."/>
            <person name="Wang S."/>
            <person name="Wang H."/>
            <person name="Wang A."/>
            <person name="Jiang F."/>
            <person name="Liu H."/>
            <person name="Zhao H."/>
            <person name="Xu D."/>
            <person name="Zhang Y."/>
        </authorList>
    </citation>
    <scope>NUCLEOTIDE SEQUENCE [LARGE SCALE GENOMIC DNA]</scope>
    <source>
        <strain evidence="2">cv. Yunnan</strain>
        <tissue evidence="1">Leaves</tissue>
    </source>
</reference>
<protein>
    <submittedName>
        <fullName evidence="1">Uncharacterized protein</fullName>
    </submittedName>
</protein>
<sequence>MSRQERILRYLEKKKTRKYAMKRVNSRRKTYAQTWPRIRGRWYNNVLLNYQRTPENTSYGFSHASNLVNPSFHVENNQEASEQMAINEIDSWLLSDPYNDQIDGSLNIRSYNYNIQKQTQGFQASLLPMVAASVPEATNTGIMDLPQVYPGNLIREAVGSYSNSIDISTVGASLLPMVVGIVPEATNTGTMDLPQEWPLNQFSFSPNFYPRNLIIEAVGSYSHPISISSPVEVQHLISPNDLRRPSEFPPMSRQDRILRYLEKKKARKYAMKIVNSRRKTYAQTRPRIHGRPSEFPPMSRQERILRYLEKKKTRKYAMKIVNSRRKTYAQTRPRIRGRWYNNVLLNYQRTPENTSYGFSHASNLVNPSFHVENNQEASEQMAINEIDSWLLSDPYNDQIDGSLNIRSYNYNIQKQTQGFQASLLPMVAATVPEATNTGIMDLPQVYPGNLIREAVGSYSNSTDISTIGASLLPMVAATVPEATNTGIMDLPQVYPGNLIRSYSNSTDISTIGASLLPMVAATVPEATNTGIMDLPQVYPGNLIREAVGSYSNSTDISTIGASLLPMVAATVPEATNTGIMDLPQVYPGNLIREAVGSYSNSTDISTIGASLLPMVVGIVPEATNTGIMDLPQEWPLNQFSFSPNLNPRNLIIEAVGSYSHSISISSPVEVQHLISPNDLRRPSEFPPMSRQDRILRYLEKKKARKYAMKIVNSRRKTYAQTRPRIRGRIFIRYRQNRPSMEHTIPVSLLPMVAGIVPEATNTGPMDLPQVWPLNQFSFSPLYPGNLIGEAVGSYSNSTSISSIGVQQLISPNDLQRPSEFPPMSRQDRIL</sequence>
<gene>
    <name evidence="1" type="ORF">L1987_80272</name>
</gene>
<dbReference type="EMBL" id="CM042044">
    <property type="protein sequence ID" value="KAI3686592.1"/>
    <property type="molecule type" value="Genomic_DNA"/>
</dbReference>
<reference evidence="2" key="1">
    <citation type="journal article" date="2022" name="Mol. Ecol. Resour.">
        <title>The genomes of chicory, endive, great burdock and yacon provide insights into Asteraceae palaeo-polyploidization history and plant inulin production.</title>
        <authorList>
            <person name="Fan W."/>
            <person name="Wang S."/>
            <person name="Wang H."/>
            <person name="Wang A."/>
            <person name="Jiang F."/>
            <person name="Liu H."/>
            <person name="Zhao H."/>
            <person name="Xu D."/>
            <person name="Zhang Y."/>
        </authorList>
    </citation>
    <scope>NUCLEOTIDE SEQUENCE [LARGE SCALE GENOMIC DNA]</scope>
    <source>
        <strain evidence="2">cv. Yunnan</strain>
    </source>
</reference>
<keyword evidence="2" id="KW-1185">Reference proteome</keyword>
<name>A0ACB8YMT8_9ASTR</name>
<proteinExistence type="predicted"/>
<comment type="caution">
    <text evidence="1">The sequence shown here is derived from an EMBL/GenBank/DDBJ whole genome shotgun (WGS) entry which is preliminary data.</text>
</comment>
<evidence type="ECO:0000313" key="1">
    <source>
        <dbReference type="EMBL" id="KAI3686592.1"/>
    </source>
</evidence>
<accession>A0ACB8YMT8</accession>